<dbReference type="STRING" id="55207.KP22_15320"/>
<accession>A0A093SSC1</accession>
<reference evidence="4 5" key="1">
    <citation type="submission" date="2014-08" db="EMBL/GenBank/DDBJ databases">
        <title>Genome sequences of NCPPB Pectobacterium isolates.</title>
        <authorList>
            <person name="Glover R.H."/>
            <person name="Sapp M."/>
            <person name="Elphinstone J."/>
        </authorList>
    </citation>
    <scope>NUCLEOTIDE SEQUENCE [LARGE SCALE GENOMIC DNA]</scope>
    <source>
        <strain evidence="3 4">NCPPB 2793</strain>
        <strain evidence="2 5">NCPPB 2795</strain>
    </source>
</reference>
<evidence type="ECO:0000256" key="1">
    <source>
        <dbReference type="SAM" id="SignalP"/>
    </source>
</evidence>
<sequence length="183" mass="20816">MVMLGKILLIGMGAALLSGCSVATYSNKLQDYQGTDRVGMTFDNRNLDYIRVYPTTDRCINIDAPENGYTNNAFGFQTKLNNKELGFPAIPETPTMIREFWVNAQHNIAVRMIAGNGGFSTVTFKPVVGNYYYVTGKFVDAYSPRRIEVYEVFKTEKGYYDRRPVKDLMLKNCGQYSSRMQKF</sequence>
<keyword evidence="4" id="KW-1185">Reference proteome</keyword>
<evidence type="ECO:0000313" key="4">
    <source>
        <dbReference type="Proteomes" id="UP000032869"/>
    </source>
</evidence>
<dbReference type="EMBL" id="JQHM01000007">
    <property type="protein sequence ID" value="KFX03830.1"/>
    <property type="molecule type" value="Genomic_DNA"/>
</dbReference>
<evidence type="ECO:0000313" key="5">
    <source>
        <dbReference type="Proteomes" id="UP000032874"/>
    </source>
</evidence>
<protein>
    <recommendedName>
        <fullName evidence="6">Lipoprotein</fullName>
    </recommendedName>
</protein>
<evidence type="ECO:0008006" key="6">
    <source>
        <dbReference type="Google" id="ProtNLM"/>
    </source>
</evidence>
<dbReference type="eggNOG" id="ENOG5032A1G">
    <property type="taxonomic scope" value="Bacteria"/>
</dbReference>
<dbReference type="Proteomes" id="UP000032874">
    <property type="component" value="Unassembled WGS sequence"/>
</dbReference>
<proteinExistence type="predicted"/>
<organism evidence="2 5">
    <name type="scientific">Pectobacterium betavasculorum</name>
    <dbReference type="NCBI Taxonomy" id="55207"/>
    <lineage>
        <taxon>Bacteria</taxon>
        <taxon>Pseudomonadati</taxon>
        <taxon>Pseudomonadota</taxon>
        <taxon>Gammaproteobacteria</taxon>
        <taxon>Enterobacterales</taxon>
        <taxon>Pectobacteriaceae</taxon>
        <taxon>Pectobacterium</taxon>
    </lineage>
</organism>
<dbReference type="PROSITE" id="PS51257">
    <property type="entry name" value="PROKAR_LIPOPROTEIN"/>
    <property type="match status" value="1"/>
</dbReference>
<dbReference type="AlphaFoldDB" id="A0A093SSC1"/>
<feature type="chain" id="PRO_5001888140" description="Lipoprotein" evidence="1">
    <location>
        <begin position="24"/>
        <end position="183"/>
    </location>
</feature>
<feature type="signal peptide" evidence="1">
    <location>
        <begin position="1"/>
        <end position="23"/>
    </location>
</feature>
<gene>
    <name evidence="3" type="ORF">JV35_16565</name>
    <name evidence="2" type="ORF">KP22_15320</name>
</gene>
<name>A0A093SSC1_9GAMM</name>
<dbReference type="Proteomes" id="UP000032869">
    <property type="component" value="Unassembled WGS sequence"/>
</dbReference>
<keyword evidence="1" id="KW-0732">Signal</keyword>
<evidence type="ECO:0000313" key="2">
    <source>
        <dbReference type="EMBL" id="KFX03830.1"/>
    </source>
</evidence>
<dbReference type="EMBL" id="JQHL01000009">
    <property type="protein sequence ID" value="KFX18442.1"/>
    <property type="molecule type" value="Genomic_DNA"/>
</dbReference>
<dbReference type="OrthoDB" id="6420088at2"/>
<comment type="caution">
    <text evidence="2">The sequence shown here is derived from an EMBL/GenBank/DDBJ whole genome shotgun (WGS) entry which is preliminary data.</text>
</comment>
<evidence type="ECO:0000313" key="3">
    <source>
        <dbReference type="EMBL" id="KFX18442.1"/>
    </source>
</evidence>